<name>A0AAN7MB56_TRANT</name>
<dbReference type="EMBL" id="JAXQNO010000003">
    <property type="protein sequence ID" value="KAK4800786.1"/>
    <property type="molecule type" value="Genomic_DNA"/>
</dbReference>
<dbReference type="InterPro" id="IPR007612">
    <property type="entry name" value="LOR"/>
</dbReference>
<evidence type="ECO:0008006" key="4">
    <source>
        <dbReference type="Google" id="ProtNLM"/>
    </source>
</evidence>
<dbReference type="Pfam" id="PF04525">
    <property type="entry name" value="LOR"/>
    <property type="match status" value="1"/>
</dbReference>
<accession>A0AAN7MB56</accession>
<proteinExistence type="inferred from homology"/>
<dbReference type="AlphaFoldDB" id="A0AAN7MB56"/>
<keyword evidence="3" id="KW-1185">Reference proteome</keyword>
<evidence type="ECO:0000256" key="1">
    <source>
        <dbReference type="ARBA" id="ARBA00005437"/>
    </source>
</evidence>
<organism evidence="2 3">
    <name type="scientific">Trapa natans</name>
    <name type="common">Water chestnut</name>
    <dbReference type="NCBI Taxonomy" id="22666"/>
    <lineage>
        <taxon>Eukaryota</taxon>
        <taxon>Viridiplantae</taxon>
        <taxon>Streptophyta</taxon>
        <taxon>Embryophyta</taxon>
        <taxon>Tracheophyta</taxon>
        <taxon>Spermatophyta</taxon>
        <taxon>Magnoliopsida</taxon>
        <taxon>eudicotyledons</taxon>
        <taxon>Gunneridae</taxon>
        <taxon>Pentapetalae</taxon>
        <taxon>rosids</taxon>
        <taxon>malvids</taxon>
        <taxon>Myrtales</taxon>
        <taxon>Lythraceae</taxon>
        <taxon>Trapa</taxon>
    </lineage>
</organism>
<dbReference type="Proteomes" id="UP001346149">
    <property type="component" value="Unassembled WGS sequence"/>
</dbReference>
<evidence type="ECO:0000313" key="3">
    <source>
        <dbReference type="Proteomes" id="UP001346149"/>
    </source>
</evidence>
<comment type="caution">
    <text evidence="2">The sequence shown here is derived from an EMBL/GenBank/DDBJ whole genome shotgun (WGS) entry which is preliminary data.</text>
</comment>
<sequence length="220" mass="24254">MSRIYPAANSKTSPELVGECGRSSPSIFTVWKRSSMNLQGTDGFSVFDEHGQLAFRVDNYSRKIGGCGDLVLMDGAGNTLLTLVPEVLSMQRVWNAYEGDCTGGGRLFSVRKPWKFPTCLCLCLCLMSTFHGGVEPEVETEVFMGDSRWPEYSVEGSFERRSCCVRKISTGDVVAKISRKRVNPTVLLEEEVFSLVVKPGLDNGFIMGLIVVLDRICCGL</sequence>
<reference evidence="2 3" key="1">
    <citation type="journal article" date="2023" name="Hortic Res">
        <title>Pangenome of water caltrop reveals structural variations and asymmetric subgenome divergence after allopolyploidization.</title>
        <authorList>
            <person name="Zhang X."/>
            <person name="Chen Y."/>
            <person name="Wang L."/>
            <person name="Yuan Y."/>
            <person name="Fang M."/>
            <person name="Shi L."/>
            <person name="Lu R."/>
            <person name="Comes H.P."/>
            <person name="Ma Y."/>
            <person name="Chen Y."/>
            <person name="Huang G."/>
            <person name="Zhou Y."/>
            <person name="Zheng Z."/>
            <person name="Qiu Y."/>
        </authorList>
    </citation>
    <scope>NUCLEOTIDE SEQUENCE [LARGE SCALE GENOMIC DNA]</scope>
    <source>
        <strain evidence="2">F231</strain>
    </source>
</reference>
<dbReference type="PANTHER" id="PTHR31087">
    <property type="match status" value="1"/>
</dbReference>
<dbReference type="SUPFAM" id="SSF54518">
    <property type="entry name" value="Tubby C-terminal domain-like"/>
    <property type="match status" value="1"/>
</dbReference>
<comment type="similarity">
    <text evidence="1">Belongs to the LOR family.</text>
</comment>
<evidence type="ECO:0000313" key="2">
    <source>
        <dbReference type="EMBL" id="KAK4800786.1"/>
    </source>
</evidence>
<protein>
    <recommendedName>
        <fullName evidence="4">Protein LURP-one-related 5-like</fullName>
    </recommendedName>
</protein>
<dbReference type="Gene3D" id="2.40.160.200">
    <property type="entry name" value="LURP1-related"/>
    <property type="match status" value="1"/>
</dbReference>
<dbReference type="PANTHER" id="PTHR31087:SF95">
    <property type="entry name" value="EXPRESSED PROTEIN"/>
    <property type="match status" value="1"/>
</dbReference>
<gene>
    <name evidence="2" type="ORF">SAY86_021273</name>
</gene>
<dbReference type="InterPro" id="IPR025659">
    <property type="entry name" value="Tubby-like_C"/>
</dbReference>
<dbReference type="InterPro" id="IPR038595">
    <property type="entry name" value="LOR_sf"/>
</dbReference>